<accession>A0A1M5PRD8</accession>
<gene>
    <name evidence="1" type="ORF">SAMN05443248_3479</name>
</gene>
<protein>
    <submittedName>
        <fullName evidence="1">Uncharacterized protein</fullName>
    </submittedName>
</protein>
<dbReference type="AlphaFoldDB" id="A0A1M5PRD8"/>
<evidence type="ECO:0000313" key="2">
    <source>
        <dbReference type="Proteomes" id="UP000189796"/>
    </source>
</evidence>
<dbReference type="EMBL" id="LT670817">
    <property type="protein sequence ID" value="SHH04338.1"/>
    <property type="molecule type" value="Genomic_DNA"/>
</dbReference>
<proteinExistence type="predicted"/>
<name>A0A1M5PRD8_9BRAD</name>
<dbReference type="OrthoDB" id="7457394at2"/>
<reference evidence="1 2" key="1">
    <citation type="submission" date="2016-11" db="EMBL/GenBank/DDBJ databases">
        <authorList>
            <person name="Jaros S."/>
            <person name="Januszkiewicz K."/>
            <person name="Wedrychowicz H."/>
        </authorList>
    </citation>
    <scope>NUCLEOTIDE SEQUENCE [LARGE SCALE GENOMIC DNA]</scope>
    <source>
        <strain evidence="1 2">GAS138</strain>
    </source>
</reference>
<organism evidence="1 2">
    <name type="scientific">Bradyrhizobium erythrophlei</name>
    <dbReference type="NCBI Taxonomy" id="1437360"/>
    <lineage>
        <taxon>Bacteria</taxon>
        <taxon>Pseudomonadati</taxon>
        <taxon>Pseudomonadota</taxon>
        <taxon>Alphaproteobacteria</taxon>
        <taxon>Hyphomicrobiales</taxon>
        <taxon>Nitrobacteraceae</taxon>
        <taxon>Bradyrhizobium</taxon>
    </lineage>
</organism>
<dbReference type="Proteomes" id="UP000189796">
    <property type="component" value="Chromosome I"/>
</dbReference>
<sequence>MSFFLVRLQPDDAGQMVDVPIPDYGPYDKGSEAAKVAKTLSDQLGYKVQPRRMSQAGDWRERQATRLTDGTLIKLPAAWDLPPIKDHFAHLDPVKRPGMICFTENDELGVIDRVTVLTPGRYIGRFYETEEKMDDARRRKLIALVDPSGELLYARTPEEITKVYMEGPSSCMDGSHACEFEKLPCWPTAVYGAGDLVLAYTVNNKGRIQSRCLIWPEKKLYGRIYGDVQRMQKQLEDEGYTTERERHDADGNGAHLVGARLMKVLYSDGRYTVLPYFDDIGLVVDGGDVWISVEETPAGSSETHPDFAYSGSTVGYSHINSWCPKLLGYYEKYTFQFVKGANERWSRRAVDSYAFNCRETGEVWTMEHRVRLHDGDSVCQEWFDANGAVCEGSGLNVRKKDLVEYEGKRVSRSYKAQQERRKANEDYDWYGRAVDKRAMREEFDSFARMMMQVRPRDLELRAREFEQAWIDERIPVQQPVNVNVSVTTHNHNIPLRDMVVMQPEMLLNPIDPEPHYENVRSVDGSVRRLRVA</sequence>
<dbReference type="RefSeq" id="WP_079602468.1">
    <property type="nucleotide sequence ID" value="NZ_LT670817.1"/>
</dbReference>
<evidence type="ECO:0000313" key="1">
    <source>
        <dbReference type="EMBL" id="SHH04338.1"/>
    </source>
</evidence>